<dbReference type="Pfam" id="PF13812">
    <property type="entry name" value="PPR_3"/>
    <property type="match status" value="1"/>
</dbReference>
<keyword evidence="7" id="KW-1185">Reference proteome</keyword>
<dbReference type="InterPro" id="IPR011990">
    <property type="entry name" value="TPR-like_helical_dom_sf"/>
</dbReference>
<evidence type="ECO:0000313" key="7">
    <source>
        <dbReference type="Proteomes" id="UP000076761"/>
    </source>
</evidence>
<dbReference type="PANTHER" id="PTHR47447">
    <property type="entry name" value="OS03G0856100 PROTEIN"/>
    <property type="match status" value="1"/>
</dbReference>
<dbReference type="EMBL" id="KV425564">
    <property type="protein sequence ID" value="KZT27035.1"/>
    <property type="molecule type" value="Genomic_DNA"/>
</dbReference>
<dbReference type="Pfam" id="PF01535">
    <property type="entry name" value="PPR"/>
    <property type="match status" value="2"/>
</dbReference>
<dbReference type="Proteomes" id="UP000076761">
    <property type="component" value="Unassembled WGS sequence"/>
</dbReference>
<dbReference type="Gene3D" id="1.25.40.10">
    <property type="entry name" value="Tetratricopeptide repeat domain"/>
    <property type="match status" value="2"/>
</dbReference>
<comment type="similarity">
    <text evidence="1">Belongs to the CCM1 family.</text>
</comment>
<accession>A0A165TQS0</accession>
<evidence type="ECO:0000256" key="2">
    <source>
        <dbReference type="ARBA" id="ARBA00022737"/>
    </source>
</evidence>
<evidence type="ECO:0000313" key="6">
    <source>
        <dbReference type="EMBL" id="KZT27035.1"/>
    </source>
</evidence>
<dbReference type="STRING" id="1314782.A0A165TQS0"/>
<evidence type="ECO:0000256" key="1">
    <source>
        <dbReference type="ARBA" id="ARBA00006192"/>
    </source>
</evidence>
<name>A0A165TQS0_9AGAM</name>
<reference evidence="6 7" key="1">
    <citation type="journal article" date="2016" name="Mol. Biol. Evol.">
        <title>Comparative Genomics of Early-Diverging Mushroom-Forming Fungi Provides Insights into the Origins of Lignocellulose Decay Capabilities.</title>
        <authorList>
            <person name="Nagy L.G."/>
            <person name="Riley R."/>
            <person name="Tritt A."/>
            <person name="Adam C."/>
            <person name="Daum C."/>
            <person name="Floudas D."/>
            <person name="Sun H."/>
            <person name="Yadav J.S."/>
            <person name="Pangilinan J."/>
            <person name="Larsson K.H."/>
            <person name="Matsuura K."/>
            <person name="Barry K."/>
            <person name="Labutti K."/>
            <person name="Kuo R."/>
            <person name="Ohm R.A."/>
            <person name="Bhattacharya S.S."/>
            <person name="Shirouzu T."/>
            <person name="Yoshinaga Y."/>
            <person name="Martin F.M."/>
            <person name="Grigoriev I.V."/>
            <person name="Hibbett D.S."/>
        </authorList>
    </citation>
    <scope>NUCLEOTIDE SEQUENCE [LARGE SCALE GENOMIC DNA]</scope>
    <source>
        <strain evidence="6 7">HHB14362 ss-1</strain>
    </source>
</reference>
<protein>
    <recommendedName>
        <fullName evidence="8">Pentacotripeptide-repeat region of PRORP domain-containing protein</fullName>
    </recommendedName>
</protein>
<sequence>MSVSYLHRLAQLIASVKPRTRTEFLRLYSVISSIKKAGRKVYLWEHNALMDSAGRGARKTQYADYQRSLAIFNDLVAVHNDGGGDDGPRAASNKGGHAAKITPDVYSYTTLLNIAARSKDPRVLRHAFKLFRQSKIAPNRVTHLVLLRYFTHKNDSEAIRHTMLLLQEQHIPLDIAALNAIIWAFARNGRLEIAWNIYRVLRHHLMPEEGTGADEVEGEEDINVVNAQLVHSRLSIPDNMAPDYITYHVMIQAFAYHGNVAKALQVFVDMLSTPIEEPTHPNEVPETFPPTMTAYRAFFHGFARHGRAPSAPNGESPRVVAQREPFVSETGWNWHNLELIFENFLELPDDVRLSDRTVWWIIVAFIKTSGANISELRNMWSRLEERYPGYWSERVRKFQAIITQRTMKKRDSRQALLDLIRNTS</sequence>
<comment type="function">
    <text evidence="3">Regulates mitochondrial small subunit maturation by controlling 15S rRNA 5'-end processing. Localizes to the 5' precursor of the 15S rRNA in a position that is subsequently occupied by mS47 in the mature yeast mtSSU. Uses structure and sequence-specific RNA recognition, binding to a single-stranded region of the precursor and specifically recognizing bases -6 to -1. The exchange of Ccm1 for mS47 is coupled to the irreversible removal of precursor rRNA that is accompanied by conformational changes of the mitoribosomal proteins uS5m and mS26. These conformational changes signal completion of 5'-end rRNA processing through protection of the mature 5'-end of the 15S rRNA and stabilization of mS47. The removal of the 5' precursor together with the dissociation of Ccm1 may be catalyzed by the 5'-3' exoribonuclease Pet127. Involved in the specific removal of group I introns in mitochondrial encoded transcripts.</text>
</comment>
<feature type="repeat" description="PPR" evidence="5">
    <location>
        <begin position="243"/>
        <end position="277"/>
    </location>
</feature>
<dbReference type="OrthoDB" id="1908178at2759"/>
<organism evidence="6 7">
    <name type="scientific">Neolentinus lepideus HHB14362 ss-1</name>
    <dbReference type="NCBI Taxonomy" id="1314782"/>
    <lineage>
        <taxon>Eukaryota</taxon>
        <taxon>Fungi</taxon>
        <taxon>Dikarya</taxon>
        <taxon>Basidiomycota</taxon>
        <taxon>Agaricomycotina</taxon>
        <taxon>Agaricomycetes</taxon>
        <taxon>Gloeophyllales</taxon>
        <taxon>Gloeophyllaceae</taxon>
        <taxon>Neolentinus</taxon>
    </lineage>
</organism>
<comment type="subunit">
    <text evidence="4">Binds to mitochondrial small subunit 15S rRNA.</text>
</comment>
<dbReference type="NCBIfam" id="TIGR00756">
    <property type="entry name" value="PPR"/>
    <property type="match status" value="1"/>
</dbReference>
<evidence type="ECO:0000256" key="5">
    <source>
        <dbReference type="PROSITE-ProRule" id="PRU00708"/>
    </source>
</evidence>
<proteinExistence type="inferred from homology"/>
<evidence type="ECO:0000256" key="3">
    <source>
        <dbReference type="ARBA" id="ARBA00044493"/>
    </source>
</evidence>
<gene>
    <name evidence="6" type="ORF">NEOLEDRAFT_1061770</name>
</gene>
<keyword evidence="2" id="KW-0677">Repeat</keyword>
<dbReference type="PANTHER" id="PTHR47447:SF23">
    <property type="entry name" value="PENTACOTRIPEPTIDE-REPEAT REGION OF PRORP DOMAIN-CONTAINING PROTEIN"/>
    <property type="match status" value="1"/>
</dbReference>
<dbReference type="InterPro" id="IPR002885">
    <property type="entry name" value="PPR_rpt"/>
</dbReference>
<evidence type="ECO:0008006" key="8">
    <source>
        <dbReference type="Google" id="ProtNLM"/>
    </source>
</evidence>
<dbReference type="PROSITE" id="PS51375">
    <property type="entry name" value="PPR"/>
    <property type="match status" value="1"/>
</dbReference>
<evidence type="ECO:0000256" key="4">
    <source>
        <dbReference type="ARBA" id="ARBA00044511"/>
    </source>
</evidence>
<dbReference type="InParanoid" id="A0A165TQS0"/>
<dbReference type="AlphaFoldDB" id="A0A165TQS0"/>